<dbReference type="EMBL" id="CP136896">
    <property type="protein sequence ID" value="WOL12960.1"/>
    <property type="molecule type" value="Genomic_DNA"/>
</dbReference>
<reference evidence="3 4" key="1">
    <citation type="submission" date="2023-10" db="EMBL/GenBank/DDBJ databases">
        <title>Chromosome-scale genome assembly provides insights into flower coloration mechanisms of Canna indica.</title>
        <authorList>
            <person name="Li C."/>
        </authorList>
    </citation>
    <scope>NUCLEOTIDE SEQUENCE [LARGE SCALE GENOMIC DNA]</scope>
    <source>
        <tissue evidence="3">Flower</tissue>
    </source>
</reference>
<feature type="region of interest" description="Disordered" evidence="1">
    <location>
        <begin position="1"/>
        <end position="38"/>
    </location>
</feature>
<accession>A0AAQ3QLZ1</accession>
<feature type="compositionally biased region" description="Low complexity" evidence="1">
    <location>
        <begin position="7"/>
        <end position="24"/>
    </location>
</feature>
<evidence type="ECO:0000256" key="1">
    <source>
        <dbReference type="SAM" id="MobiDB-lite"/>
    </source>
</evidence>
<protein>
    <submittedName>
        <fullName evidence="3">Uncharacterized protein</fullName>
    </submittedName>
</protein>
<organism evidence="3 4">
    <name type="scientific">Canna indica</name>
    <name type="common">Indian-shot</name>
    <dbReference type="NCBI Taxonomy" id="4628"/>
    <lineage>
        <taxon>Eukaryota</taxon>
        <taxon>Viridiplantae</taxon>
        <taxon>Streptophyta</taxon>
        <taxon>Embryophyta</taxon>
        <taxon>Tracheophyta</taxon>
        <taxon>Spermatophyta</taxon>
        <taxon>Magnoliopsida</taxon>
        <taxon>Liliopsida</taxon>
        <taxon>Zingiberales</taxon>
        <taxon>Cannaceae</taxon>
        <taxon>Canna</taxon>
    </lineage>
</organism>
<feature type="transmembrane region" description="Helical" evidence="2">
    <location>
        <begin position="131"/>
        <end position="154"/>
    </location>
</feature>
<feature type="transmembrane region" description="Helical" evidence="2">
    <location>
        <begin position="175"/>
        <end position="192"/>
    </location>
</feature>
<keyword evidence="2" id="KW-0812">Transmembrane</keyword>
<keyword evidence="4" id="KW-1185">Reference proteome</keyword>
<proteinExistence type="predicted"/>
<dbReference type="AlphaFoldDB" id="A0AAQ3QLZ1"/>
<dbReference type="Proteomes" id="UP001327560">
    <property type="component" value="Chromosome 7"/>
</dbReference>
<keyword evidence="2" id="KW-0472">Membrane</keyword>
<evidence type="ECO:0000313" key="3">
    <source>
        <dbReference type="EMBL" id="WOL12960.1"/>
    </source>
</evidence>
<evidence type="ECO:0000256" key="2">
    <source>
        <dbReference type="SAM" id="Phobius"/>
    </source>
</evidence>
<keyword evidence="2" id="KW-1133">Transmembrane helix</keyword>
<name>A0AAQ3QLZ1_9LILI</name>
<gene>
    <name evidence="3" type="ORF">Cni_G21729</name>
</gene>
<sequence>MLCFGTSASSSMSSSSPSARDAPLPLSPPSPSTVSHVSLSPGTVPLSLGSPARIAPECVSGDSDKVASIKVSHTAYGRMLCPFPCTEDLLLQRITASYFHSELSSFHPALVFRLACHFLALVARDWCSDGTLALCSVGDLLLYSQLLFWLFCILSRPMWQVLKVPYRSYLGSIEWLWAYCPGLLFILFVLHAPDPHVFVGPSTLLAGK</sequence>
<evidence type="ECO:0000313" key="4">
    <source>
        <dbReference type="Proteomes" id="UP001327560"/>
    </source>
</evidence>